<proteinExistence type="predicted"/>
<protein>
    <submittedName>
        <fullName evidence="2">Uncharacterized protein</fullName>
    </submittedName>
</protein>
<name>A0A0F9I1X4_9ZZZZ</name>
<organism evidence="2">
    <name type="scientific">marine sediment metagenome</name>
    <dbReference type="NCBI Taxonomy" id="412755"/>
    <lineage>
        <taxon>unclassified sequences</taxon>
        <taxon>metagenomes</taxon>
        <taxon>ecological metagenomes</taxon>
    </lineage>
</organism>
<gene>
    <name evidence="2" type="ORF">LCGC14_1931030</name>
</gene>
<dbReference type="EMBL" id="LAZR01020736">
    <property type="protein sequence ID" value="KKL87810.1"/>
    <property type="molecule type" value="Genomic_DNA"/>
</dbReference>
<accession>A0A0F9I1X4</accession>
<comment type="caution">
    <text evidence="2">The sequence shown here is derived from an EMBL/GenBank/DDBJ whole genome shotgun (WGS) entry which is preliminary data.</text>
</comment>
<evidence type="ECO:0000313" key="2">
    <source>
        <dbReference type="EMBL" id="KKL87810.1"/>
    </source>
</evidence>
<feature type="region of interest" description="Disordered" evidence="1">
    <location>
        <begin position="115"/>
        <end position="134"/>
    </location>
</feature>
<feature type="non-terminal residue" evidence="2">
    <location>
        <position position="1"/>
    </location>
</feature>
<evidence type="ECO:0000256" key="1">
    <source>
        <dbReference type="SAM" id="MobiDB-lite"/>
    </source>
</evidence>
<reference evidence="2" key="1">
    <citation type="journal article" date="2015" name="Nature">
        <title>Complex archaea that bridge the gap between prokaryotes and eukaryotes.</title>
        <authorList>
            <person name="Spang A."/>
            <person name="Saw J.H."/>
            <person name="Jorgensen S.L."/>
            <person name="Zaremba-Niedzwiedzka K."/>
            <person name="Martijn J."/>
            <person name="Lind A.E."/>
            <person name="van Eijk R."/>
            <person name="Schleper C."/>
            <person name="Guy L."/>
            <person name="Ettema T.J."/>
        </authorList>
    </citation>
    <scope>NUCLEOTIDE SEQUENCE</scope>
</reference>
<feature type="compositionally biased region" description="Polar residues" evidence="1">
    <location>
        <begin position="122"/>
        <end position="133"/>
    </location>
</feature>
<sequence>IISISSGTACWRGYIMKYLLTQNHLILDEMRVNAKQSKEINDIEPQTGDSLFKYHYKKLNLRSKFTGNILLAKDFIQSMYVHMGFQRPITFKTVIEIKVNDGNVISQMDLSRKMEELRSQDSNRGAQPPSNSQKDIEEWVKQTFSLDYDF</sequence>
<dbReference type="AlphaFoldDB" id="A0A0F9I1X4"/>